<name>A0A0C1ZNX3_9BACT</name>
<evidence type="ECO:0000313" key="1">
    <source>
        <dbReference type="EMBL" id="KIG19179.1"/>
    </source>
</evidence>
<dbReference type="AlphaFoldDB" id="A0A0C1ZNX3"/>
<evidence type="ECO:0000313" key="2">
    <source>
        <dbReference type="Proteomes" id="UP000031599"/>
    </source>
</evidence>
<comment type="caution">
    <text evidence="1">The sequence shown here is derived from an EMBL/GenBank/DDBJ whole genome shotgun (WGS) entry which is preliminary data.</text>
</comment>
<sequence>MLVVISDMHLADGSAGDHNLAPQVYHDLLDQLAEAHAKVRRFNPHSRVEIIYAGNVFELRRTHFWFEQGDHKPWRHFDTAKDAAQAKPPRSGEYLQRAVQLFTRIMTHQNVAPIKGILGDKLADRFGGVEPIRGYLPGDADRMINMSPDLRARVIDFLGLDLGRDQPWNPDQRFPNAWYDANHGVFIRHGHEWDVYSFEGDAAKPEDYDNIPMSDLITTELFARLTYEASVMQGGADAPAELVAQFNHKLQQIDNVRPVSSLVSWLAYHFASPSEQKMLATCIERALNNFKNQEYVKWWLSAAGHDKIWTPVDEADRIEWLLEGLKHLWMGKAKLALAIYDKVANYDPFERFVDHASKEPVLHQAGSPIHYIVYGHTHQAVHTPLGMVGDGPTRRMAHYINNGSLRPTHTVTRDGRDFFVSETLDFSIFYRADEKPGATGPTFELRTLTRSRQ</sequence>
<organism evidence="1 2">
    <name type="scientific">Enhygromyxa salina</name>
    <dbReference type="NCBI Taxonomy" id="215803"/>
    <lineage>
        <taxon>Bacteria</taxon>
        <taxon>Pseudomonadati</taxon>
        <taxon>Myxococcota</taxon>
        <taxon>Polyangia</taxon>
        <taxon>Nannocystales</taxon>
        <taxon>Nannocystaceae</taxon>
        <taxon>Enhygromyxa</taxon>
    </lineage>
</organism>
<proteinExistence type="predicted"/>
<dbReference type="Proteomes" id="UP000031599">
    <property type="component" value="Unassembled WGS sequence"/>
</dbReference>
<reference evidence="1 2" key="1">
    <citation type="submission" date="2014-12" db="EMBL/GenBank/DDBJ databases">
        <title>Genome assembly of Enhygromyxa salina DSM 15201.</title>
        <authorList>
            <person name="Sharma G."/>
            <person name="Subramanian S."/>
        </authorList>
    </citation>
    <scope>NUCLEOTIDE SEQUENCE [LARGE SCALE GENOMIC DNA]</scope>
    <source>
        <strain evidence="1 2">DSM 15201</strain>
    </source>
</reference>
<dbReference type="EMBL" id="JMCC02000004">
    <property type="protein sequence ID" value="KIG19179.1"/>
    <property type="molecule type" value="Genomic_DNA"/>
</dbReference>
<gene>
    <name evidence="1" type="ORF">DB30_04644</name>
</gene>
<dbReference type="RefSeq" id="WP_052546331.1">
    <property type="nucleotide sequence ID" value="NZ_JMCC02000004.1"/>
</dbReference>
<accession>A0A0C1ZNX3</accession>
<protein>
    <submittedName>
        <fullName evidence="1">Uncharacterized protein</fullName>
    </submittedName>
</protein>